<dbReference type="OrthoDB" id="5419659at2"/>
<dbReference type="EMBL" id="AYYY01000002">
    <property type="protein sequence ID" value="KRM62733.1"/>
    <property type="molecule type" value="Genomic_DNA"/>
</dbReference>
<evidence type="ECO:0000313" key="3">
    <source>
        <dbReference type="Proteomes" id="UP000051733"/>
    </source>
</evidence>
<evidence type="ECO:0000313" key="2">
    <source>
        <dbReference type="EMBL" id="KRM62733.1"/>
    </source>
</evidence>
<dbReference type="InterPro" id="IPR031807">
    <property type="entry name" value="HicB-like"/>
</dbReference>
<accession>A0A0R2A6N7</accession>
<keyword evidence="3" id="KW-1185">Reference proteome</keyword>
<dbReference type="InterPro" id="IPR035069">
    <property type="entry name" value="TTHA1013/TTHA0281-like"/>
</dbReference>
<gene>
    <name evidence="2" type="ORF">FC26_GL001438</name>
</gene>
<evidence type="ECO:0000259" key="1">
    <source>
        <dbReference type="Pfam" id="PF15919"/>
    </source>
</evidence>
<dbReference type="PATRIC" id="fig|1423813.3.peg.1464"/>
<dbReference type="Gene3D" id="3.30.160.250">
    <property type="match status" value="1"/>
</dbReference>
<dbReference type="Proteomes" id="UP000051733">
    <property type="component" value="Unassembled WGS sequence"/>
</dbReference>
<sequence>MKKPNLVTYPALITPDENGTFDIEFVDVPEALSFGSSVTEAVQHGQEALGLALYNKRTLPKITPIEKIQQDKHQLIVLVMVDLNVIKSQVKRPTVRKNVTVPSDLAQRAKEQGINFSATLTEALEAKLEL</sequence>
<proteinExistence type="predicted"/>
<protein>
    <recommendedName>
        <fullName evidence="1">HicB-like antitoxin of toxin-antitoxin system domain-containing protein</fullName>
    </recommendedName>
</protein>
<dbReference type="Pfam" id="PF15919">
    <property type="entry name" value="HicB_lk_antitox"/>
    <property type="match status" value="1"/>
</dbReference>
<dbReference type="SUPFAM" id="SSF143100">
    <property type="entry name" value="TTHA1013/TTHA0281-like"/>
    <property type="match status" value="1"/>
</dbReference>
<comment type="caution">
    <text evidence="2">The sequence shown here is derived from an EMBL/GenBank/DDBJ whole genome shotgun (WGS) entry which is preliminary data.</text>
</comment>
<organism evidence="2 3">
    <name type="scientific">Paucilactobacillus vaccinostercus DSM 20634</name>
    <dbReference type="NCBI Taxonomy" id="1423813"/>
    <lineage>
        <taxon>Bacteria</taxon>
        <taxon>Bacillati</taxon>
        <taxon>Bacillota</taxon>
        <taxon>Bacilli</taxon>
        <taxon>Lactobacillales</taxon>
        <taxon>Lactobacillaceae</taxon>
        <taxon>Paucilactobacillus</taxon>
    </lineage>
</organism>
<feature type="domain" description="HicB-like antitoxin of toxin-antitoxin system" evidence="1">
    <location>
        <begin position="9"/>
        <end position="109"/>
    </location>
</feature>
<reference evidence="2 3" key="1">
    <citation type="journal article" date="2015" name="Genome Announc.">
        <title>Expanding the biotechnology potential of lactobacilli through comparative genomics of 213 strains and associated genera.</title>
        <authorList>
            <person name="Sun Z."/>
            <person name="Harris H.M."/>
            <person name="McCann A."/>
            <person name="Guo C."/>
            <person name="Argimon S."/>
            <person name="Zhang W."/>
            <person name="Yang X."/>
            <person name="Jeffery I.B."/>
            <person name="Cooney J.C."/>
            <person name="Kagawa T.F."/>
            <person name="Liu W."/>
            <person name="Song Y."/>
            <person name="Salvetti E."/>
            <person name="Wrobel A."/>
            <person name="Rasinkangas P."/>
            <person name="Parkhill J."/>
            <person name="Rea M.C."/>
            <person name="O'Sullivan O."/>
            <person name="Ritari J."/>
            <person name="Douillard F.P."/>
            <person name="Paul Ross R."/>
            <person name="Yang R."/>
            <person name="Briner A.E."/>
            <person name="Felis G.E."/>
            <person name="de Vos W.M."/>
            <person name="Barrangou R."/>
            <person name="Klaenhammer T.R."/>
            <person name="Caufield P.W."/>
            <person name="Cui Y."/>
            <person name="Zhang H."/>
            <person name="O'Toole P.W."/>
        </authorList>
    </citation>
    <scope>NUCLEOTIDE SEQUENCE [LARGE SCALE GENOMIC DNA]</scope>
    <source>
        <strain evidence="2 3">DSM 20634</strain>
    </source>
</reference>
<name>A0A0R2A6N7_9LACO</name>
<dbReference type="RefSeq" id="WP_057777111.1">
    <property type="nucleotide sequence ID" value="NZ_AYYY01000002.1"/>
</dbReference>
<dbReference type="AlphaFoldDB" id="A0A0R2A6N7"/>